<dbReference type="SUPFAM" id="SSF64153">
    <property type="entry name" value="YjeF N-terminal domain-like"/>
    <property type="match status" value="1"/>
</dbReference>
<keyword evidence="10 17" id="KW-0520">NAD</keyword>
<dbReference type="PANTHER" id="PTHR12592">
    <property type="entry name" value="ATP-DEPENDENT (S)-NAD(P)H-HYDRATE DEHYDRATASE FAMILY MEMBER"/>
    <property type="match status" value="1"/>
</dbReference>
<evidence type="ECO:0000256" key="19">
    <source>
        <dbReference type="PIRNR" id="PIRNR017184"/>
    </source>
</evidence>
<comment type="cofactor">
    <cofactor evidence="18 19">
        <name>K(+)</name>
        <dbReference type="ChEBI" id="CHEBI:29103"/>
    </cofactor>
    <text evidence="18 19">Binds 1 potassium ion per subunit.</text>
</comment>
<feature type="binding site" evidence="18">
    <location>
        <position position="56"/>
    </location>
    <ligand>
        <name>K(+)</name>
        <dbReference type="ChEBI" id="CHEBI:29103"/>
    </ligand>
</feature>
<evidence type="ECO:0000256" key="11">
    <source>
        <dbReference type="ARBA" id="ARBA00023235"/>
    </source>
</evidence>
<dbReference type="GO" id="GO:0052856">
    <property type="term" value="F:NAD(P)HX epimerase activity"/>
    <property type="evidence" value="ECO:0007669"/>
    <property type="project" value="UniProtKB-UniRule"/>
</dbReference>
<dbReference type="NCBIfam" id="TIGR00196">
    <property type="entry name" value="yjeF_cterm"/>
    <property type="match status" value="1"/>
</dbReference>
<feature type="binding site" evidence="17">
    <location>
        <position position="319"/>
    </location>
    <ligand>
        <name>(6S)-NADPHX</name>
        <dbReference type="ChEBI" id="CHEBI:64076"/>
    </ligand>
</feature>
<dbReference type="InterPro" id="IPR004443">
    <property type="entry name" value="YjeF_N_dom"/>
</dbReference>
<dbReference type="RefSeq" id="WP_073356105.1">
    <property type="nucleotide sequence ID" value="NZ_FQUZ01000015.1"/>
</dbReference>
<comment type="similarity">
    <text evidence="4 19">In the C-terminal section; belongs to the NnrD/CARKD family.</text>
</comment>
<dbReference type="EC" id="5.1.99.6" evidence="19"/>
<dbReference type="OrthoDB" id="9806925at2"/>
<comment type="catalytic activity">
    <reaction evidence="1 18 19">
        <text>(6R)-NADHX = (6S)-NADHX</text>
        <dbReference type="Rhea" id="RHEA:32215"/>
        <dbReference type="ChEBI" id="CHEBI:64074"/>
        <dbReference type="ChEBI" id="CHEBI:64075"/>
        <dbReference type="EC" id="5.1.99.6"/>
    </reaction>
</comment>
<dbReference type="Gene3D" id="3.40.50.10260">
    <property type="entry name" value="YjeF N-terminal domain"/>
    <property type="match status" value="1"/>
</dbReference>
<feature type="domain" description="YjeF N-terminal" evidence="21">
    <location>
        <begin position="9"/>
        <end position="210"/>
    </location>
</feature>
<feature type="binding site" evidence="17">
    <location>
        <position position="440"/>
    </location>
    <ligand>
        <name>AMP</name>
        <dbReference type="ChEBI" id="CHEBI:456215"/>
    </ligand>
</feature>
<evidence type="ECO:0000313" key="22">
    <source>
        <dbReference type="EMBL" id="SHF19942.1"/>
    </source>
</evidence>
<feature type="binding site" evidence="17">
    <location>
        <position position="378"/>
    </location>
    <ligand>
        <name>(6S)-NADPHX</name>
        <dbReference type="ChEBI" id="CHEBI:64076"/>
    </ligand>
</feature>
<comment type="catalytic activity">
    <reaction evidence="15 17 19">
        <text>(6S)-NADHX + ADP = AMP + phosphate + NADH + H(+)</text>
        <dbReference type="Rhea" id="RHEA:32223"/>
        <dbReference type="ChEBI" id="CHEBI:15378"/>
        <dbReference type="ChEBI" id="CHEBI:43474"/>
        <dbReference type="ChEBI" id="CHEBI:57945"/>
        <dbReference type="ChEBI" id="CHEBI:64074"/>
        <dbReference type="ChEBI" id="CHEBI:456215"/>
        <dbReference type="ChEBI" id="CHEBI:456216"/>
        <dbReference type="EC" id="4.2.1.136"/>
    </reaction>
</comment>
<comment type="catalytic activity">
    <reaction evidence="2 18 19">
        <text>(6R)-NADPHX = (6S)-NADPHX</text>
        <dbReference type="Rhea" id="RHEA:32227"/>
        <dbReference type="ChEBI" id="CHEBI:64076"/>
        <dbReference type="ChEBI" id="CHEBI:64077"/>
        <dbReference type="EC" id="5.1.99.6"/>
    </reaction>
</comment>
<evidence type="ECO:0000256" key="3">
    <source>
        <dbReference type="ARBA" id="ARBA00006001"/>
    </source>
</evidence>
<comment type="similarity">
    <text evidence="18">Belongs to the NnrE/AIBP family.</text>
</comment>
<evidence type="ECO:0000256" key="18">
    <source>
        <dbReference type="HAMAP-Rule" id="MF_01966"/>
    </source>
</evidence>
<dbReference type="Gene3D" id="3.40.1190.20">
    <property type="match status" value="1"/>
</dbReference>
<dbReference type="HAMAP" id="MF_01965">
    <property type="entry name" value="NADHX_dehydratase"/>
    <property type="match status" value="1"/>
</dbReference>
<dbReference type="InterPro" id="IPR030677">
    <property type="entry name" value="Nnr"/>
</dbReference>
<keyword evidence="13" id="KW-0511">Multifunctional enzyme</keyword>
<evidence type="ECO:0000256" key="10">
    <source>
        <dbReference type="ARBA" id="ARBA00023027"/>
    </source>
</evidence>
<comment type="subunit">
    <text evidence="17">Homotetramer.</text>
</comment>
<sequence length="505" mass="51956">MELLTPTQMSRADALAAVAGVPGTVLMERAGAAVAWAILRRWQPCRVLVVCGAGNNGGDGLVAARLLRERGWTVQVAASVAPGAWRGDAALACDAWLRSGGTVVQEWETVDWSACDLVVDALLGAGLDRPLQGRLLEWVETIHRKGLPVCAVDVPSGVDGVTGAVRGAAVQADLTVTFFRKKPGHLLYPGRGLCGTLELVDIGIPVHCLSELGIDTWENLPQAWALPHTNQPADAQAHKYHKGFVLVWGGATLPGAAMLAAQAAQKVGAGLVTIASPVQAHTIYAHAMQSIMVRPVASAQDFACLLGDAKRRVCVIGPGAGLETATREAVLLALQAAQSLVLDADALTVFQDDPNLLFSHIHAHQAAGAAPGVVLTPHEGEFARLFPHLDGDRLSRARAAARLSGAVVLLKGADTVVVAPDGRAFVNACAPASLASAGTGDVLAGLVAGLLAQGIAALDAAAMAVWLHSQAAQVVGVGLIAEDLLHGLPVVLQRLAAGGGGSGRQ</sequence>
<feature type="binding site" evidence="18">
    <location>
        <position position="156"/>
    </location>
    <ligand>
        <name>K(+)</name>
        <dbReference type="ChEBI" id="CHEBI:29103"/>
    </ligand>
</feature>
<comment type="similarity">
    <text evidence="3 19">In the N-terminal section; belongs to the NnrE/AIBP family.</text>
</comment>
<evidence type="ECO:0000313" key="23">
    <source>
        <dbReference type="Proteomes" id="UP000184327"/>
    </source>
</evidence>
<dbReference type="Pfam" id="PF03853">
    <property type="entry name" value="YjeF_N"/>
    <property type="match status" value="1"/>
</dbReference>
<keyword evidence="9 18" id="KW-0630">Potassium</keyword>
<evidence type="ECO:0000256" key="5">
    <source>
        <dbReference type="ARBA" id="ARBA00022723"/>
    </source>
</evidence>
<protein>
    <recommendedName>
        <fullName evidence="19">Bifunctional NAD(P)H-hydrate repair enzyme</fullName>
    </recommendedName>
    <alternativeName>
        <fullName evidence="19">Nicotinamide nucleotide repair protein</fullName>
    </alternativeName>
    <domain>
        <recommendedName>
            <fullName evidence="19">ADP-dependent (S)-NAD(P)H-hydrate dehydratase</fullName>
            <ecNumber evidence="19">4.2.1.136</ecNumber>
        </recommendedName>
        <alternativeName>
            <fullName evidence="19">ADP-dependent NAD(P)HX dehydratase</fullName>
        </alternativeName>
    </domain>
    <domain>
        <recommendedName>
            <fullName evidence="19">NAD(P)H-hydrate epimerase</fullName>
            <ecNumber evidence="19">5.1.99.6</ecNumber>
        </recommendedName>
    </domain>
</protein>
<evidence type="ECO:0000256" key="2">
    <source>
        <dbReference type="ARBA" id="ARBA00000909"/>
    </source>
</evidence>
<keyword evidence="6 17" id="KW-0547">Nucleotide-binding</keyword>
<comment type="function">
    <text evidence="18">Catalyzes the epimerization of the S- and R-forms of NAD(P)HX, a damaged form of NAD(P)H that is a result of enzymatic or heat-dependent hydration. This is a prerequisite for the S-specific NAD(P)H-hydrate dehydratase to allow the repair of both epimers of NAD(P)HX.</text>
</comment>
<keyword evidence="7 17" id="KW-0067">ATP-binding</keyword>
<evidence type="ECO:0000256" key="4">
    <source>
        <dbReference type="ARBA" id="ARBA00009524"/>
    </source>
</evidence>
<evidence type="ECO:0000256" key="12">
    <source>
        <dbReference type="ARBA" id="ARBA00023239"/>
    </source>
</evidence>
<comment type="function">
    <text evidence="14 19">Bifunctional enzyme that catalyzes the epimerization of the S- and R-forms of NAD(P)HX and the dehydration of the S-form of NAD(P)HX at the expense of ADP, which is converted to AMP. This allows the repair of both epimers of NAD(P)HX, a damaged form of NAD(P)H that is a result of enzymatic or heat-dependent hydration.</text>
</comment>
<evidence type="ECO:0000256" key="6">
    <source>
        <dbReference type="ARBA" id="ARBA00022741"/>
    </source>
</evidence>
<comment type="cofactor">
    <cofactor evidence="17">
        <name>Mg(2+)</name>
        <dbReference type="ChEBI" id="CHEBI:18420"/>
    </cofactor>
</comment>
<dbReference type="SUPFAM" id="SSF53613">
    <property type="entry name" value="Ribokinase-like"/>
    <property type="match status" value="1"/>
</dbReference>
<evidence type="ECO:0000256" key="1">
    <source>
        <dbReference type="ARBA" id="ARBA00000013"/>
    </source>
</evidence>
<evidence type="ECO:0000256" key="14">
    <source>
        <dbReference type="ARBA" id="ARBA00025153"/>
    </source>
</evidence>
<keyword evidence="23" id="KW-1185">Reference proteome</keyword>
<comment type="similarity">
    <text evidence="17">Belongs to the NnrD/CARKD family.</text>
</comment>
<dbReference type="PIRSF" id="PIRSF017184">
    <property type="entry name" value="Nnr"/>
    <property type="match status" value="1"/>
</dbReference>
<dbReference type="EMBL" id="FQUZ01000015">
    <property type="protein sequence ID" value="SHF19942.1"/>
    <property type="molecule type" value="Genomic_DNA"/>
</dbReference>
<proteinExistence type="inferred from homology"/>
<feature type="binding site" evidence="18">
    <location>
        <position position="153"/>
    </location>
    <ligand>
        <name>(6S)-NADPHX</name>
        <dbReference type="ChEBI" id="CHEBI:64076"/>
    </ligand>
</feature>
<evidence type="ECO:0000256" key="7">
    <source>
        <dbReference type="ARBA" id="ARBA00022840"/>
    </source>
</evidence>
<evidence type="ECO:0000259" key="21">
    <source>
        <dbReference type="PROSITE" id="PS51385"/>
    </source>
</evidence>
<dbReference type="GO" id="GO:0052855">
    <property type="term" value="F:ADP-dependent NAD(P)H-hydrate dehydratase activity"/>
    <property type="evidence" value="ECO:0007669"/>
    <property type="project" value="UniProtKB-UniRule"/>
</dbReference>
<dbReference type="PROSITE" id="PS51383">
    <property type="entry name" value="YJEF_C_3"/>
    <property type="match status" value="1"/>
</dbReference>
<accession>A0A1M4ZQ68</accession>
<dbReference type="InterPro" id="IPR029056">
    <property type="entry name" value="Ribokinase-like"/>
</dbReference>
<keyword evidence="11 18" id="KW-0413">Isomerase</keyword>
<gene>
    <name evidence="18" type="primary">nnrE</name>
    <name evidence="17" type="synonym">nnrD</name>
    <name evidence="22" type="ORF">SAMN02745117_01495</name>
</gene>
<evidence type="ECO:0000256" key="17">
    <source>
        <dbReference type="HAMAP-Rule" id="MF_01965"/>
    </source>
</evidence>
<feature type="binding site" evidence="17">
    <location>
        <position position="256"/>
    </location>
    <ligand>
        <name>(6S)-NADPHX</name>
        <dbReference type="ChEBI" id="CHEBI:64076"/>
    </ligand>
</feature>
<dbReference type="PANTHER" id="PTHR12592:SF0">
    <property type="entry name" value="ATP-DEPENDENT (S)-NAD(P)H-HYDRATE DEHYDRATASE"/>
    <property type="match status" value="1"/>
</dbReference>
<dbReference type="NCBIfam" id="TIGR00197">
    <property type="entry name" value="yjeF_nterm"/>
    <property type="match status" value="1"/>
</dbReference>
<dbReference type="AlphaFoldDB" id="A0A1M4ZQ68"/>
<dbReference type="InterPro" id="IPR000631">
    <property type="entry name" value="CARKD"/>
</dbReference>
<name>A0A1M4ZQ68_9BURK</name>
<feature type="domain" description="YjeF C-terminal" evidence="20">
    <location>
        <begin position="222"/>
        <end position="495"/>
    </location>
</feature>
<evidence type="ECO:0000256" key="9">
    <source>
        <dbReference type="ARBA" id="ARBA00022958"/>
    </source>
</evidence>
<evidence type="ECO:0000256" key="15">
    <source>
        <dbReference type="ARBA" id="ARBA00048238"/>
    </source>
</evidence>
<dbReference type="CDD" id="cd01171">
    <property type="entry name" value="YXKO-related"/>
    <property type="match status" value="1"/>
</dbReference>
<evidence type="ECO:0000256" key="8">
    <source>
        <dbReference type="ARBA" id="ARBA00022857"/>
    </source>
</evidence>
<comment type="caution">
    <text evidence="18">Lacks conserved residue(s) required for the propagation of feature annotation.</text>
</comment>
<dbReference type="PROSITE" id="PS51385">
    <property type="entry name" value="YJEF_N"/>
    <property type="match status" value="1"/>
</dbReference>
<organism evidence="22 23">
    <name type="scientific">Lampropedia hyalina DSM 16112</name>
    <dbReference type="NCBI Taxonomy" id="1122156"/>
    <lineage>
        <taxon>Bacteria</taxon>
        <taxon>Pseudomonadati</taxon>
        <taxon>Pseudomonadota</taxon>
        <taxon>Betaproteobacteria</taxon>
        <taxon>Burkholderiales</taxon>
        <taxon>Comamonadaceae</taxon>
        <taxon>Lampropedia</taxon>
    </lineage>
</organism>
<dbReference type="HAMAP" id="MF_01966">
    <property type="entry name" value="NADHX_epimerase"/>
    <property type="match status" value="1"/>
</dbReference>
<reference evidence="22 23" key="1">
    <citation type="submission" date="2016-11" db="EMBL/GenBank/DDBJ databases">
        <authorList>
            <person name="Jaros S."/>
            <person name="Januszkiewicz K."/>
            <person name="Wedrychowicz H."/>
        </authorList>
    </citation>
    <scope>NUCLEOTIDE SEQUENCE [LARGE SCALE GENOMIC DNA]</scope>
    <source>
        <strain evidence="22 23">DSM 16112</strain>
    </source>
</reference>
<dbReference type="Proteomes" id="UP000184327">
    <property type="component" value="Unassembled WGS sequence"/>
</dbReference>
<evidence type="ECO:0000256" key="16">
    <source>
        <dbReference type="ARBA" id="ARBA00049209"/>
    </source>
</evidence>
<feature type="binding site" evidence="18">
    <location>
        <begin position="124"/>
        <end position="130"/>
    </location>
    <ligand>
        <name>(6S)-NADPHX</name>
        <dbReference type="ChEBI" id="CHEBI:64076"/>
    </ligand>
</feature>
<dbReference type="PROSITE" id="PS01050">
    <property type="entry name" value="YJEF_C_2"/>
    <property type="match status" value="1"/>
</dbReference>
<evidence type="ECO:0000259" key="20">
    <source>
        <dbReference type="PROSITE" id="PS51383"/>
    </source>
</evidence>
<dbReference type="GO" id="GO:0046496">
    <property type="term" value="P:nicotinamide nucleotide metabolic process"/>
    <property type="evidence" value="ECO:0007669"/>
    <property type="project" value="UniProtKB-UniRule"/>
</dbReference>
<feature type="binding site" evidence="18">
    <location>
        <position position="120"/>
    </location>
    <ligand>
        <name>K(+)</name>
        <dbReference type="ChEBI" id="CHEBI:29103"/>
    </ligand>
</feature>
<keyword evidence="5 18" id="KW-0479">Metal-binding</keyword>
<comment type="catalytic activity">
    <reaction evidence="16 17 19">
        <text>(6S)-NADPHX + ADP = AMP + phosphate + NADPH + H(+)</text>
        <dbReference type="Rhea" id="RHEA:32235"/>
        <dbReference type="ChEBI" id="CHEBI:15378"/>
        <dbReference type="ChEBI" id="CHEBI:43474"/>
        <dbReference type="ChEBI" id="CHEBI:57783"/>
        <dbReference type="ChEBI" id="CHEBI:64076"/>
        <dbReference type="ChEBI" id="CHEBI:456215"/>
        <dbReference type="ChEBI" id="CHEBI:456216"/>
        <dbReference type="EC" id="4.2.1.136"/>
    </reaction>
</comment>
<feature type="binding site" evidence="18">
    <location>
        <begin position="55"/>
        <end position="59"/>
    </location>
    <ligand>
        <name>(6S)-NADPHX</name>
        <dbReference type="ChEBI" id="CHEBI:64076"/>
    </ligand>
</feature>
<dbReference type="InterPro" id="IPR036652">
    <property type="entry name" value="YjeF_N_dom_sf"/>
</dbReference>
<comment type="function">
    <text evidence="17">Catalyzes the dehydration of the S-form of NAD(P)HX at the expense of ADP, which is converted to AMP. Together with NAD(P)HX epimerase, which catalyzes the epimerization of the S- and R-forms, the enzyme allows the repair of both epimers of NAD(P)HX, a damaged form of NAD(P)H that is a result of enzymatic or heat-dependent hydration.</text>
</comment>
<feature type="binding site" evidence="17">
    <location>
        <position position="441"/>
    </location>
    <ligand>
        <name>(6S)-NADPHX</name>
        <dbReference type="ChEBI" id="CHEBI:64076"/>
    </ligand>
</feature>
<dbReference type="STRING" id="1122156.SAMN02745117_01495"/>
<dbReference type="EC" id="4.2.1.136" evidence="19"/>
<dbReference type="InterPro" id="IPR017953">
    <property type="entry name" value="Carbohydrate_kinase_pred_CS"/>
</dbReference>
<evidence type="ECO:0000256" key="13">
    <source>
        <dbReference type="ARBA" id="ARBA00023268"/>
    </source>
</evidence>
<keyword evidence="8 17" id="KW-0521">NADP</keyword>
<dbReference type="GO" id="GO:0110051">
    <property type="term" value="P:metabolite repair"/>
    <property type="evidence" value="ECO:0007669"/>
    <property type="project" value="TreeGrafter"/>
</dbReference>
<dbReference type="Pfam" id="PF01256">
    <property type="entry name" value="Carb_kinase"/>
    <property type="match status" value="1"/>
</dbReference>
<keyword evidence="12 17" id="KW-0456">Lyase</keyword>
<feature type="binding site" evidence="17">
    <location>
        <begin position="411"/>
        <end position="415"/>
    </location>
    <ligand>
        <name>AMP</name>
        <dbReference type="ChEBI" id="CHEBI:456215"/>
    </ligand>
</feature>
<dbReference type="GO" id="GO:0046872">
    <property type="term" value="F:metal ion binding"/>
    <property type="evidence" value="ECO:0007669"/>
    <property type="project" value="UniProtKB-UniRule"/>
</dbReference>
<dbReference type="GO" id="GO:0005524">
    <property type="term" value="F:ATP binding"/>
    <property type="evidence" value="ECO:0007669"/>
    <property type="project" value="UniProtKB-UniRule"/>
</dbReference>